<dbReference type="GO" id="GO:0046654">
    <property type="term" value="P:tetrahydrofolate biosynthetic process"/>
    <property type="evidence" value="ECO:0007669"/>
    <property type="project" value="UniProtKB-UniPathway"/>
</dbReference>
<evidence type="ECO:0000256" key="8">
    <source>
        <dbReference type="ARBA" id="ARBA00022840"/>
    </source>
</evidence>
<feature type="domain" description="7,8-dihydro-6-hydroxymethylpterin-pyrophosphokinase" evidence="13">
    <location>
        <begin position="91"/>
        <end position="102"/>
    </location>
</feature>
<dbReference type="PANTHER" id="PTHR43071">
    <property type="entry name" value="2-AMINO-4-HYDROXY-6-HYDROXYMETHYLDIHYDROPTERIDINE PYROPHOSPHOKINASE"/>
    <property type="match status" value="1"/>
</dbReference>
<comment type="caution">
    <text evidence="14">The sequence shown here is derived from an EMBL/GenBank/DDBJ whole genome shotgun (WGS) entry which is preliminary data.</text>
</comment>
<organism evidence="14 15">
    <name type="scientific">Methyloprofundus sedimenti</name>
    <dbReference type="NCBI Taxonomy" id="1420851"/>
    <lineage>
        <taxon>Bacteria</taxon>
        <taxon>Pseudomonadati</taxon>
        <taxon>Pseudomonadota</taxon>
        <taxon>Gammaproteobacteria</taxon>
        <taxon>Methylococcales</taxon>
        <taxon>Methylococcaceae</taxon>
        <taxon>Methyloprofundus</taxon>
    </lineage>
</organism>
<evidence type="ECO:0000256" key="4">
    <source>
        <dbReference type="ARBA" id="ARBA00016218"/>
    </source>
</evidence>
<evidence type="ECO:0000256" key="1">
    <source>
        <dbReference type="ARBA" id="ARBA00005051"/>
    </source>
</evidence>
<evidence type="ECO:0000256" key="6">
    <source>
        <dbReference type="ARBA" id="ARBA00022741"/>
    </source>
</evidence>
<dbReference type="PANTHER" id="PTHR43071:SF1">
    <property type="entry name" value="2-AMINO-4-HYDROXY-6-HYDROXYMETHYLDIHYDROPTERIDINE PYROPHOSPHOKINASE"/>
    <property type="match status" value="1"/>
</dbReference>
<dbReference type="InterPro" id="IPR000550">
    <property type="entry name" value="Hppk"/>
</dbReference>
<keyword evidence="8" id="KW-0067">ATP-binding</keyword>
<dbReference type="STRING" id="1420851.AU255_17160"/>
<comment type="pathway">
    <text evidence="1">Cofactor biosynthesis; tetrahydrofolate biosynthesis; 2-amino-4-hydroxy-6-hydroxymethyl-7,8-dihydropteridine diphosphate from 7,8-dihydroneopterin triphosphate: step 4/4.</text>
</comment>
<dbReference type="UniPathway" id="UPA00077">
    <property type="reaction ID" value="UER00155"/>
</dbReference>
<dbReference type="OrthoDB" id="9808041at2"/>
<dbReference type="Proteomes" id="UP000191980">
    <property type="component" value="Unassembled WGS sequence"/>
</dbReference>
<evidence type="ECO:0000313" key="14">
    <source>
        <dbReference type="EMBL" id="OQK15913.1"/>
    </source>
</evidence>
<keyword evidence="15" id="KW-1185">Reference proteome</keyword>
<dbReference type="RefSeq" id="WP_080524136.1">
    <property type="nucleotide sequence ID" value="NZ_LPUF01000003.1"/>
</dbReference>
<name>A0A1V8M3D6_9GAMM</name>
<dbReference type="CDD" id="cd00483">
    <property type="entry name" value="HPPK"/>
    <property type="match status" value="1"/>
</dbReference>
<evidence type="ECO:0000256" key="5">
    <source>
        <dbReference type="ARBA" id="ARBA00022679"/>
    </source>
</evidence>
<dbReference type="GO" id="GO:0046656">
    <property type="term" value="P:folic acid biosynthetic process"/>
    <property type="evidence" value="ECO:0007669"/>
    <property type="project" value="UniProtKB-KW"/>
</dbReference>
<keyword evidence="6" id="KW-0547">Nucleotide-binding</keyword>
<keyword evidence="7 14" id="KW-0418">Kinase</keyword>
<proteinExistence type="inferred from homology"/>
<dbReference type="Pfam" id="PF01288">
    <property type="entry name" value="HPPK"/>
    <property type="match status" value="1"/>
</dbReference>
<gene>
    <name evidence="14" type="ORF">AU255_17160</name>
</gene>
<evidence type="ECO:0000313" key="15">
    <source>
        <dbReference type="Proteomes" id="UP000191980"/>
    </source>
</evidence>
<evidence type="ECO:0000256" key="9">
    <source>
        <dbReference type="ARBA" id="ARBA00022909"/>
    </source>
</evidence>
<dbReference type="InterPro" id="IPR035907">
    <property type="entry name" value="Hppk_sf"/>
</dbReference>
<reference evidence="14 15" key="1">
    <citation type="submission" date="2015-12" db="EMBL/GenBank/DDBJ databases">
        <authorList>
            <person name="Shamseldin A."/>
            <person name="Moawad H."/>
            <person name="Abd El-Rahim W.M."/>
            <person name="Sadowsky M.J."/>
        </authorList>
    </citation>
    <scope>NUCLEOTIDE SEQUENCE [LARGE SCALE GENOMIC DNA]</scope>
    <source>
        <strain evidence="14 15">WF1</strain>
    </source>
</reference>
<keyword evidence="9" id="KW-0289">Folate biosynthesis</keyword>
<dbReference type="GO" id="GO:0016301">
    <property type="term" value="F:kinase activity"/>
    <property type="evidence" value="ECO:0007669"/>
    <property type="project" value="UniProtKB-KW"/>
</dbReference>
<protein>
    <recommendedName>
        <fullName evidence="4">2-amino-4-hydroxy-6-hydroxymethyldihydropteridine pyrophosphokinase</fullName>
        <ecNumber evidence="3">2.7.6.3</ecNumber>
    </recommendedName>
    <alternativeName>
        <fullName evidence="11">6-hydroxymethyl-7,8-dihydropterin pyrophosphokinase</fullName>
    </alternativeName>
    <alternativeName>
        <fullName evidence="12">7,8-dihydro-6-hydroxymethylpterin-pyrophosphokinase</fullName>
    </alternativeName>
</protein>
<comment type="function">
    <text evidence="10">Catalyzes the transfer of pyrophosphate from adenosine triphosphate (ATP) to 6-hydroxymethyl-7,8-dihydropterin, an enzymatic step in folate biosynthesis pathway.</text>
</comment>
<dbReference type="Gene3D" id="3.30.70.560">
    <property type="entry name" value="7,8-Dihydro-6-hydroxymethylpterin-pyrophosphokinase HPPK"/>
    <property type="match status" value="1"/>
</dbReference>
<evidence type="ECO:0000256" key="7">
    <source>
        <dbReference type="ARBA" id="ARBA00022777"/>
    </source>
</evidence>
<dbReference type="EMBL" id="LPUF01000003">
    <property type="protein sequence ID" value="OQK15913.1"/>
    <property type="molecule type" value="Genomic_DNA"/>
</dbReference>
<evidence type="ECO:0000256" key="12">
    <source>
        <dbReference type="ARBA" id="ARBA00033413"/>
    </source>
</evidence>
<dbReference type="GO" id="GO:0003848">
    <property type="term" value="F:2-amino-4-hydroxy-6-hydroxymethyldihydropteridine diphosphokinase activity"/>
    <property type="evidence" value="ECO:0007669"/>
    <property type="project" value="UniProtKB-EC"/>
</dbReference>
<dbReference type="PROSITE" id="PS00794">
    <property type="entry name" value="HPPK"/>
    <property type="match status" value="1"/>
</dbReference>
<dbReference type="NCBIfam" id="TIGR01498">
    <property type="entry name" value="folK"/>
    <property type="match status" value="1"/>
</dbReference>
<dbReference type="EC" id="2.7.6.3" evidence="3"/>
<evidence type="ECO:0000256" key="11">
    <source>
        <dbReference type="ARBA" id="ARBA00029766"/>
    </source>
</evidence>
<dbReference type="SUPFAM" id="SSF55083">
    <property type="entry name" value="6-hydroxymethyl-7,8-dihydropterin pyrophosphokinase, HPPK"/>
    <property type="match status" value="1"/>
</dbReference>
<comment type="similarity">
    <text evidence="2">Belongs to the HPPK family.</text>
</comment>
<dbReference type="AlphaFoldDB" id="A0A1V8M3D6"/>
<sequence length="162" mass="17771">MTKEIAYIGLGSNLAAPEAQIHTARQAISSLEGVSEHAFSSLYRSPPMGPKDQPDYVNAVMAIETDLSAIALLRNLQQIELDHGRVRKDERWGARTLDLDILLYGQSIINQPDLIVPHYGLAERAFVLYPLQEIAPVLEIPGRGKISDLVASCPLGGLVRLF</sequence>
<evidence type="ECO:0000259" key="13">
    <source>
        <dbReference type="PROSITE" id="PS00794"/>
    </source>
</evidence>
<evidence type="ECO:0000256" key="3">
    <source>
        <dbReference type="ARBA" id="ARBA00013253"/>
    </source>
</evidence>
<accession>A0A1V8M3D6</accession>
<evidence type="ECO:0000256" key="2">
    <source>
        <dbReference type="ARBA" id="ARBA00005810"/>
    </source>
</evidence>
<dbReference type="GO" id="GO:0005524">
    <property type="term" value="F:ATP binding"/>
    <property type="evidence" value="ECO:0007669"/>
    <property type="project" value="UniProtKB-KW"/>
</dbReference>
<evidence type="ECO:0000256" key="10">
    <source>
        <dbReference type="ARBA" id="ARBA00029409"/>
    </source>
</evidence>
<keyword evidence="5" id="KW-0808">Transferase</keyword>